<keyword evidence="1" id="KW-0472">Membrane</keyword>
<keyword evidence="1" id="KW-0812">Transmembrane</keyword>
<gene>
    <name evidence="2" type="ORF">PHA8399_01839</name>
</gene>
<feature type="transmembrane region" description="Helical" evidence="1">
    <location>
        <begin position="21"/>
        <end position="43"/>
    </location>
</feature>
<name>A0A0P1HNG5_9RHOB</name>
<dbReference type="AlphaFoldDB" id="A0A0P1HNG5"/>
<organism evidence="2 3">
    <name type="scientific">Leisingera aquaemixtae</name>
    <dbReference type="NCBI Taxonomy" id="1396826"/>
    <lineage>
        <taxon>Bacteria</taxon>
        <taxon>Pseudomonadati</taxon>
        <taxon>Pseudomonadota</taxon>
        <taxon>Alphaproteobacteria</taxon>
        <taxon>Rhodobacterales</taxon>
        <taxon>Roseobacteraceae</taxon>
        <taxon>Leisingera</taxon>
    </lineage>
</organism>
<feature type="transmembrane region" description="Helical" evidence="1">
    <location>
        <begin position="218"/>
        <end position="241"/>
    </location>
</feature>
<feature type="transmembrane region" description="Helical" evidence="1">
    <location>
        <begin position="253"/>
        <end position="273"/>
    </location>
</feature>
<evidence type="ECO:0000256" key="1">
    <source>
        <dbReference type="SAM" id="Phobius"/>
    </source>
</evidence>
<dbReference type="Proteomes" id="UP000051326">
    <property type="component" value="Unassembled WGS sequence"/>
</dbReference>
<dbReference type="STRING" id="1396826.PHA8399_01839"/>
<evidence type="ECO:0000313" key="3">
    <source>
        <dbReference type="Proteomes" id="UP000051326"/>
    </source>
</evidence>
<dbReference type="Pfam" id="PF09948">
    <property type="entry name" value="PpoB2"/>
    <property type="match status" value="1"/>
</dbReference>
<keyword evidence="1" id="KW-1133">Transmembrane helix</keyword>
<feature type="transmembrane region" description="Helical" evidence="1">
    <location>
        <begin position="79"/>
        <end position="103"/>
    </location>
</feature>
<protein>
    <submittedName>
        <fullName evidence="2">Putative metal-binding integral membrane protein</fullName>
    </submittedName>
</protein>
<proteinExistence type="predicted"/>
<reference evidence="2 3" key="1">
    <citation type="submission" date="2015-09" db="EMBL/GenBank/DDBJ databases">
        <authorList>
            <consortium name="Swine Surveillance"/>
        </authorList>
    </citation>
    <scope>NUCLEOTIDE SEQUENCE [LARGE SCALE GENOMIC DNA]</scope>
    <source>
        <strain evidence="2 3">CECT 8399</strain>
    </source>
</reference>
<sequence>MPRAQHSTGPAEWLARRGEAVVLGAAAIVVALSAAYTVLGAGMEMTAVEMTRMAGPIGEPMQMGPGTAWTAGYAGLIFLMWWLMMIAMMTPGAAPVLLLFTALKKAGSSPARAPLLSLLFLSGYLLAWAVFSLAATAVQWGLETAGLSNGPMMSLSSRALAGALLLAAGAYQFTPCKHACLSHCRTPVQFLTAHHRTGMAGAVLMGAHHGAYCLGCCWALMLLLFAGGVMNLYWIAGIALYVLAEKHLARARLFAPAAGLLLMLAGASLMATAF</sequence>
<dbReference type="EMBL" id="CYSR01000021">
    <property type="protein sequence ID" value="CUH99716.1"/>
    <property type="molecule type" value="Genomic_DNA"/>
</dbReference>
<dbReference type="InterPro" id="IPR018688">
    <property type="entry name" value="PpoB2-like"/>
</dbReference>
<accession>A0A0P1HNG5</accession>
<evidence type="ECO:0000313" key="2">
    <source>
        <dbReference type="EMBL" id="CUH99716.1"/>
    </source>
</evidence>
<feature type="transmembrane region" description="Helical" evidence="1">
    <location>
        <begin position="115"/>
        <end position="135"/>
    </location>
</feature>